<dbReference type="OrthoDB" id="52928at2"/>
<dbReference type="GO" id="GO:0004803">
    <property type="term" value="F:transposase activity"/>
    <property type="evidence" value="ECO:0007669"/>
    <property type="project" value="InterPro"/>
</dbReference>
<dbReference type="GO" id="GO:0006313">
    <property type="term" value="P:DNA transposition"/>
    <property type="evidence" value="ECO:0007669"/>
    <property type="project" value="InterPro"/>
</dbReference>
<dbReference type="Pfam" id="PF01527">
    <property type="entry name" value="HTH_Tnp_1"/>
    <property type="match status" value="1"/>
</dbReference>
<evidence type="ECO:0008006" key="4">
    <source>
        <dbReference type="Google" id="ProtNLM"/>
    </source>
</evidence>
<organism evidence="2 3">
    <name type="scientific">Streptomyces antnestii</name>
    <dbReference type="NCBI Taxonomy" id="2494256"/>
    <lineage>
        <taxon>Bacteria</taxon>
        <taxon>Bacillati</taxon>
        <taxon>Actinomycetota</taxon>
        <taxon>Actinomycetes</taxon>
        <taxon>Kitasatosporales</taxon>
        <taxon>Streptomycetaceae</taxon>
        <taxon>Streptomyces</taxon>
    </lineage>
</organism>
<dbReference type="InterPro" id="IPR009057">
    <property type="entry name" value="Homeodomain-like_sf"/>
</dbReference>
<dbReference type="GO" id="GO:0003677">
    <property type="term" value="F:DNA binding"/>
    <property type="evidence" value="ECO:0007669"/>
    <property type="project" value="InterPro"/>
</dbReference>
<dbReference type="AlphaFoldDB" id="A0A437NZ01"/>
<dbReference type="Proteomes" id="UP000283128">
    <property type="component" value="Unassembled WGS sequence"/>
</dbReference>
<comment type="caution">
    <text evidence="2">The sequence shown here is derived from an EMBL/GenBank/DDBJ whole genome shotgun (WGS) entry which is preliminary data.</text>
</comment>
<dbReference type="Gene3D" id="1.10.10.60">
    <property type="entry name" value="Homeodomain-like"/>
    <property type="match status" value="1"/>
</dbReference>
<dbReference type="EMBL" id="RZYA01000034">
    <property type="protein sequence ID" value="RVU15256.1"/>
    <property type="molecule type" value="Genomic_DNA"/>
</dbReference>
<name>A0A437NZ01_9ACTN</name>
<evidence type="ECO:0000313" key="2">
    <source>
        <dbReference type="EMBL" id="RVU15256.1"/>
    </source>
</evidence>
<reference evidence="2 3" key="1">
    <citation type="submission" date="2019-01" db="EMBL/GenBank/DDBJ databases">
        <title>Genome sequences of Streptomyces and Rhizobium isolates collected from root and soil.</title>
        <authorList>
            <person name="Chhettri S."/>
            <person name="Sevigny J.L."/>
            <person name="Sen A."/>
            <person name="Ennis N."/>
            <person name="Tisa L."/>
        </authorList>
    </citation>
    <scope>NUCLEOTIDE SEQUENCE [LARGE SCALE GENOMIC DNA]</scope>
    <source>
        <strain evidence="2 3">San01</strain>
    </source>
</reference>
<accession>A0A437NZ01</accession>
<proteinExistence type="predicted"/>
<gene>
    <name evidence="2" type="ORF">EOT10_39510</name>
</gene>
<evidence type="ECO:0000313" key="3">
    <source>
        <dbReference type="Proteomes" id="UP000283128"/>
    </source>
</evidence>
<protein>
    <recommendedName>
        <fullName evidence="4">Transposase</fullName>
    </recommendedName>
</protein>
<dbReference type="SUPFAM" id="SSF46689">
    <property type="entry name" value="Homeodomain-like"/>
    <property type="match status" value="1"/>
</dbReference>
<evidence type="ECO:0000256" key="1">
    <source>
        <dbReference type="SAM" id="MobiDB-lite"/>
    </source>
</evidence>
<feature type="region of interest" description="Disordered" evidence="1">
    <location>
        <begin position="1"/>
        <end position="56"/>
    </location>
</feature>
<sequence length="213" mass="23618">MHVEQGGTLPRSADVPQAAPPVHPPQKHRRRRRERAADRADHSLRRRPGPVLPPPAARRVPLVQGFEDQALHPCRRAGQPLGCRRWVGGRRAQRKLRPDVDGHAIRLWRSDAVALYRSSPGRPVAAVAKDLGVNHETLRLWIKAAETAEAPSARAEADKVAEIAALRRQVRELELELLRGFRYSTTCITRLVQCASPSASGRRRSVGLSGLIT</sequence>
<dbReference type="InterPro" id="IPR002514">
    <property type="entry name" value="Transposase_8"/>
</dbReference>
<keyword evidence="3" id="KW-1185">Reference proteome</keyword>
<feature type="compositionally biased region" description="Basic residues" evidence="1">
    <location>
        <begin position="25"/>
        <end position="34"/>
    </location>
</feature>